<comment type="caution">
    <text evidence="2">The sequence shown here is derived from an EMBL/GenBank/DDBJ whole genome shotgun (WGS) entry which is preliminary data.</text>
</comment>
<keyword evidence="1" id="KW-0812">Transmembrane</keyword>
<accession>A0ABP5JKY9</accession>
<sequence>MGVTFPDSWDTLHAPACAPGLLWPSVAGGVNGVAGGIPNSGADAVRSGSGAAGPSGAAAVSSGAATGVSSEVSDASAADSVGSGLTCADGDSERVSDVVAEGDAEGVALTDADGDCVADCSSFAVSSPPPQADKNNTAARPVAIMTGRVPVRELWGASVILLMATVSYFSGRIAARITCAR</sequence>
<feature type="transmembrane region" description="Helical" evidence="1">
    <location>
        <begin position="154"/>
        <end position="175"/>
    </location>
</feature>
<protein>
    <submittedName>
        <fullName evidence="2">Uncharacterized protein</fullName>
    </submittedName>
</protein>
<name>A0ABP5JKY9_9MICC</name>
<evidence type="ECO:0000256" key="1">
    <source>
        <dbReference type="SAM" id="Phobius"/>
    </source>
</evidence>
<gene>
    <name evidence="2" type="ORF">GCM10009824_20430</name>
</gene>
<dbReference type="EMBL" id="BAAAQA010000020">
    <property type="protein sequence ID" value="GAA2119484.1"/>
    <property type="molecule type" value="Genomic_DNA"/>
</dbReference>
<keyword evidence="1" id="KW-0472">Membrane</keyword>
<reference evidence="3" key="1">
    <citation type="journal article" date="2019" name="Int. J. Syst. Evol. Microbiol.">
        <title>The Global Catalogue of Microorganisms (GCM) 10K type strain sequencing project: providing services to taxonomists for standard genome sequencing and annotation.</title>
        <authorList>
            <consortium name="The Broad Institute Genomics Platform"/>
            <consortium name="The Broad Institute Genome Sequencing Center for Infectious Disease"/>
            <person name="Wu L."/>
            <person name="Ma J."/>
        </authorList>
    </citation>
    <scope>NUCLEOTIDE SEQUENCE [LARGE SCALE GENOMIC DNA]</scope>
    <source>
        <strain evidence="3">JCM 15914</strain>
    </source>
</reference>
<evidence type="ECO:0000313" key="2">
    <source>
        <dbReference type="EMBL" id="GAA2119484.1"/>
    </source>
</evidence>
<keyword evidence="1" id="KW-1133">Transmembrane helix</keyword>
<evidence type="ECO:0000313" key="3">
    <source>
        <dbReference type="Proteomes" id="UP001500166"/>
    </source>
</evidence>
<keyword evidence="3" id="KW-1185">Reference proteome</keyword>
<organism evidence="2 3">
    <name type="scientific">Kocuria atrinae</name>
    <dbReference type="NCBI Taxonomy" id="592377"/>
    <lineage>
        <taxon>Bacteria</taxon>
        <taxon>Bacillati</taxon>
        <taxon>Actinomycetota</taxon>
        <taxon>Actinomycetes</taxon>
        <taxon>Micrococcales</taxon>
        <taxon>Micrococcaceae</taxon>
        <taxon>Kocuria</taxon>
    </lineage>
</organism>
<proteinExistence type="predicted"/>
<dbReference type="Proteomes" id="UP001500166">
    <property type="component" value="Unassembled WGS sequence"/>
</dbReference>